<dbReference type="EMBL" id="JARFYN010000009">
    <property type="protein sequence ID" value="MDL2405828.1"/>
    <property type="molecule type" value="Genomic_DNA"/>
</dbReference>
<reference evidence="2" key="1">
    <citation type="submission" date="2023-06" db="EMBL/GenBank/DDBJ databases">
        <title>Phylogenetic Diversity of Rhizobium strains.</title>
        <authorList>
            <person name="Moura F.T."/>
            <person name="Helene L.C.F."/>
            <person name="Hungria M."/>
        </authorList>
    </citation>
    <scope>NUCLEOTIDE SEQUENCE</scope>
    <source>
        <strain evidence="2">CCGE524</strain>
    </source>
</reference>
<accession>A0ABT7KCW6</accession>
<gene>
    <name evidence="2" type="ORF">PY650_09140</name>
</gene>
<dbReference type="InterPro" id="IPR020602">
    <property type="entry name" value="GTP_CycHdrlase_I_dom"/>
</dbReference>
<dbReference type="InterPro" id="IPR043133">
    <property type="entry name" value="GTP-CH-I_C/QueF"/>
</dbReference>
<organism evidence="2 3">
    <name type="scientific">Rhizobium calliandrae</name>
    <dbReference type="NCBI Taxonomy" id="1312182"/>
    <lineage>
        <taxon>Bacteria</taxon>
        <taxon>Pseudomonadati</taxon>
        <taxon>Pseudomonadota</taxon>
        <taxon>Alphaproteobacteria</taxon>
        <taxon>Hyphomicrobiales</taxon>
        <taxon>Rhizobiaceae</taxon>
        <taxon>Rhizobium/Agrobacterium group</taxon>
        <taxon>Rhizobium</taxon>
    </lineage>
</organism>
<dbReference type="Proteomes" id="UP001172630">
    <property type="component" value="Unassembled WGS sequence"/>
</dbReference>
<dbReference type="GO" id="GO:0003934">
    <property type="term" value="F:GTP cyclohydrolase I activity"/>
    <property type="evidence" value="ECO:0007669"/>
    <property type="project" value="UniProtKB-EC"/>
</dbReference>
<dbReference type="EC" id="3.5.4.16" evidence="2"/>
<sequence length="45" mass="5080">MGGYSDLVLVKVIPFYSHCEHPLVPIVGQAHVAYRPSQPQKKIYL</sequence>
<evidence type="ECO:0000259" key="1">
    <source>
        <dbReference type="Pfam" id="PF01227"/>
    </source>
</evidence>
<keyword evidence="2" id="KW-0378">Hydrolase</keyword>
<protein>
    <submittedName>
        <fullName evidence="2">GTP cyclohydrolase I</fullName>
        <ecNumber evidence="2">3.5.4.16</ecNumber>
    </submittedName>
</protein>
<feature type="domain" description="GTP cyclohydrolase I" evidence="1">
    <location>
        <begin position="3"/>
        <end position="38"/>
    </location>
</feature>
<dbReference type="SUPFAM" id="SSF55620">
    <property type="entry name" value="Tetrahydrobiopterin biosynthesis enzymes-like"/>
    <property type="match status" value="1"/>
</dbReference>
<evidence type="ECO:0000313" key="2">
    <source>
        <dbReference type="EMBL" id="MDL2405828.1"/>
    </source>
</evidence>
<name>A0ABT7KCW6_9HYPH</name>
<keyword evidence="3" id="KW-1185">Reference proteome</keyword>
<dbReference type="Gene3D" id="3.30.1130.10">
    <property type="match status" value="1"/>
</dbReference>
<comment type="caution">
    <text evidence="2">The sequence shown here is derived from an EMBL/GenBank/DDBJ whole genome shotgun (WGS) entry which is preliminary data.</text>
</comment>
<dbReference type="RefSeq" id="WP_285878830.1">
    <property type="nucleotide sequence ID" value="NZ_JARFYN010000009.1"/>
</dbReference>
<evidence type="ECO:0000313" key="3">
    <source>
        <dbReference type="Proteomes" id="UP001172630"/>
    </source>
</evidence>
<proteinExistence type="predicted"/>
<dbReference type="Pfam" id="PF01227">
    <property type="entry name" value="GTP_cyclohydroI"/>
    <property type="match status" value="1"/>
</dbReference>